<evidence type="ECO:0000313" key="2">
    <source>
        <dbReference type="Proteomes" id="UP000265520"/>
    </source>
</evidence>
<gene>
    <name evidence="1" type="ORF">A2U01_0100370</name>
</gene>
<name>A0A392UVT1_9FABA</name>
<dbReference type="EMBL" id="LXQA010966036">
    <property type="protein sequence ID" value="MCI79099.1"/>
    <property type="molecule type" value="Genomic_DNA"/>
</dbReference>
<dbReference type="AlphaFoldDB" id="A0A392UVT1"/>
<evidence type="ECO:0000313" key="1">
    <source>
        <dbReference type="EMBL" id="MCI79099.1"/>
    </source>
</evidence>
<keyword evidence="2" id="KW-1185">Reference proteome</keyword>
<protein>
    <submittedName>
        <fullName evidence="1">Uncharacterized protein</fullName>
    </submittedName>
</protein>
<proteinExistence type="predicted"/>
<dbReference type="Proteomes" id="UP000265520">
    <property type="component" value="Unassembled WGS sequence"/>
</dbReference>
<organism evidence="1 2">
    <name type="scientific">Trifolium medium</name>
    <dbReference type="NCBI Taxonomy" id="97028"/>
    <lineage>
        <taxon>Eukaryota</taxon>
        <taxon>Viridiplantae</taxon>
        <taxon>Streptophyta</taxon>
        <taxon>Embryophyta</taxon>
        <taxon>Tracheophyta</taxon>
        <taxon>Spermatophyta</taxon>
        <taxon>Magnoliopsida</taxon>
        <taxon>eudicotyledons</taxon>
        <taxon>Gunneridae</taxon>
        <taxon>Pentapetalae</taxon>
        <taxon>rosids</taxon>
        <taxon>fabids</taxon>
        <taxon>Fabales</taxon>
        <taxon>Fabaceae</taxon>
        <taxon>Papilionoideae</taxon>
        <taxon>50 kb inversion clade</taxon>
        <taxon>NPAAA clade</taxon>
        <taxon>Hologalegina</taxon>
        <taxon>IRL clade</taxon>
        <taxon>Trifolieae</taxon>
        <taxon>Trifolium</taxon>
    </lineage>
</organism>
<accession>A0A392UVT1</accession>
<feature type="non-terminal residue" evidence="1">
    <location>
        <position position="41"/>
    </location>
</feature>
<reference evidence="1 2" key="1">
    <citation type="journal article" date="2018" name="Front. Plant Sci.">
        <title>Red Clover (Trifolium pratense) and Zigzag Clover (T. medium) - A Picture of Genomic Similarities and Differences.</title>
        <authorList>
            <person name="Dluhosova J."/>
            <person name="Istvanek J."/>
            <person name="Nedelnik J."/>
            <person name="Repkova J."/>
        </authorList>
    </citation>
    <scope>NUCLEOTIDE SEQUENCE [LARGE SCALE GENOMIC DNA]</scope>
    <source>
        <strain evidence="2">cv. 10/8</strain>
        <tissue evidence="1">Leaf</tissue>
    </source>
</reference>
<sequence>MKVVAVGKEEAMGIVSGVDYRVIVSSNARRKMENVTSVEIL</sequence>
<comment type="caution">
    <text evidence="1">The sequence shown here is derived from an EMBL/GenBank/DDBJ whole genome shotgun (WGS) entry which is preliminary data.</text>
</comment>